<sequence length="91" mass="9877">MAAVKAVVAKVEVEDMEVVREAKLLNRDHLPKVTTLPMLIVSGDVPTITGSPHSGEPCLARVSKNMLSMGPSKSRMSMLKCYVPHQHVSIP</sequence>
<protein>
    <submittedName>
        <fullName evidence="1">Uncharacterized protein</fullName>
    </submittedName>
</protein>
<evidence type="ECO:0000313" key="2">
    <source>
        <dbReference type="Proteomes" id="UP000326912"/>
    </source>
</evidence>
<accession>A0A5J4KI71</accession>
<proteinExistence type="predicted"/>
<organism evidence="1 2">
    <name type="scientific">Dictyobacter vulcani</name>
    <dbReference type="NCBI Taxonomy" id="2607529"/>
    <lineage>
        <taxon>Bacteria</taxon>
        <taxon>Bacillati</taxon>
        <taxon>Chloroflexota</taxon>
        <taxon>Ktedonobacteria</taxon>
        <taxon>Ktedonobacterales</taxon>
        <taxon>Dictyobacteraceae</taxon>
        <taxon>Dictyobacter</taxon>
    </lineage>
</organism>
<keyword evidence="2" id="KW-1185">Reference proteome</keyword>
<dbReference type="Proteomes" id="UP000326912">
    <property type="component" value="Unassembled WGS sequence"/>
</dbReference>
<dbReference type="AlphaFoldDB" id="A0A5J4KI71"/>
<dbReference type="EMBL" id="BKZW01000001">
    <property type="protein sequence ID" value="GER86167.1"/>
    <property type="molecule type" value="Genomic_DNA"/>
</dbReference>
<name>A0A5J4KI71_9CHLR</name>
<comment type="caution">
    <text evidence="1">The sequence shown here is derived from an EMBL/GenBank/DDBJ whole genome shotgun (WGS) entry which is preliminary data.</text>
</comment>
<reference evidence="1 2" key="1">
    <citation type="submission" date="2019-10" db="EMBL/GenBank/DDBJ databases">
        <title>Dictyobacter vulcani sp. nov., within the class Ktedonobacteria, isolated from soil of volcanic Mt. Zao.</title>
        <authorList>
            <person name="Zheng Y."/>
            <person name="Wang C.M."/>
            <person name="Sakai Y."/>
            <person name="Abe K."/>
            <person name="Yokota A."/>
            <person name="Yabe S."/>
        </authorList>
    </citation>
    <scope>NUCLEOTIDE SEQUENCE [LARGE SCALE GENOMIC DNA]</scope>
    <source>
        <strain evidence="1 2">W12</strain>
    </source>
</reference>
<gene>
    <name evidence="1" type="ORF">KDW_03290</name>
</gene>
<evidence type="ECO:0000313" key="1">
    <source>
        <dbReference type="EMBL" id="GER86167.1"/>
    </source>
</evidence>